<keyword evidence="2" id="KW-0472">Membrane</keyword>
<evidence type="ECO:0000313" key="3">
    <source>
        <dbReference type="EMBL" id="AFL80050.1"/>
    </source>
</evidence>
<dbReference type="KEGG" id="asl:Aeqsu_0539"/>
<keyword evidence="2" id="KW-1133">Transmembrane helix</keyword>
<dbReference type="HOGENOM" id="CLU_1329622_0_0_10"/>
<name>I3YST2_AEQSU</name>
<proteinExistence type="predicted"/>
<dbReference type="AlphaFoldDB" id="I3YST2"/>
<dbReference type="OrthoDB" id="1453736at2"/>
<gene>
    <name evidence="3" type="ordered locus">Aeqsu_0539</name>
</gene>
<dbReference type="STRING" id="746697.Aeqsu_0539"/>
<dbReference type="EMBL" id="CP003280">
    <property type="protein sequence ID" value="AFL80050.1"/>
    <property type="molecule type" value="Genomic_DNA"/>
</dbReference>
<evidence type="ECO:0000313" key="4">
    <source>
        <dbReference type="Proteomes" id="UP000006049"/>
    </source>
</evidence>
<feature type="transmembrane region" description="Helical" evidence="2">
    <location>
        <begin position="44"/>
        <end position="64"/>
    </location>
</feature>
<organism evidence="3 4">
    <name type="scientific">Aequorivita sublithincola (strain DSM 14238 / LMG 21431 / ACAM 643 / 9-3)</name>
    <dbReference type="NCBI Taxonomy" id="746697"/>
    <lineage>
        <taxon>Bacteria</taxon>
        <taxon>Pseudomonadati</taxon>
        <taxon>Bacteroidota</taxon>
        <taxon>Flavobacteriia</taxon>
        <taxon>Flavobacteriales</taxon>
        <taxon>Flavobacteriaceae</taxon>
        <taxon>Aequorivita</taxon>
    </lineage>
</organism>
<accession>I3YST2</accession>
<dbReference type="RefSeq" id="WP_014781308.1">
    <property type="nucleotide sequence ID" value="NC_018013.1"/>
</dbReference>
<evidence type="ECO:0000256" key="2">
    <source>
        <dbReference type="SAM" id="Phobius"/>
    </source>
</evidence>
<feature type="region of interest" description="Disordered" evidence="1">
    <location>
        <begin position="74"/>
        <end position="106"/>
    </location>
</feature>
<evidence type="ECO:0000256" key="1">
    <source>
        <dbReference type="SAM" id="MobiDB-lite"/>
    </source>
</evidence>
<dbReference type="eggNOG" id="ENOG50344GR">
    <property type="taxonomic scope" value="Bacteria"/>
</dbReference>
<dbReference type="Proteomes" id="UP000006049">
    <property type="component" value="Chromosome"/>
</dbReference>
<keyword evidence="2" id="KW-0812">Transmembrane</keyword>
<feature type="compositionally biased region" description="Polar residues" evidence="1">
    <location>
        <begin position="79"/>
        <end position="88"/>
    </location>
</feature>
<protein>
    <submittedName>
        <fullName evidence="3">Uncharacterized protein</fullName>
    </submittedName>
</protein>
<reference evidence="3 4" key="1">
    <citation type="submission" date="2012-06" db="EMBL/GenBank/DDBJ databases">
        <title>The complete genome of Aequorivita sublithincola DSM 14238.</title>
        <authorList>
            <consortium name="US DOE Joint Genome Institute (JGI-PGF)"/>
            <person name="Lucas S."/>
            <person name="Copeland A."/>
            <person name="Lapidus A."/>
            <person name="Goodwin L."/>
            <person name="Pitluck S."/>
            <person name="Peters L."/>
            <person name="Munk A.C.C."/>
            <person name="Kyrpides N."/>
            <person name="Mavromatis K."/>
            <person name="Pagani I."/>
            <person name="Ivanova N."/>
            <person name="Ovchinnikova G."/>
            <person name="Zeytun A."/>
            <person name="Detter J.C."/>
            <person name="Han C."/>
            <person name="Land M."/>
            <person name="Hauser L."/>
            <person name="Markowitz V."/>
            <person name="Cheng J.-F."/>
            <person name="Hugenholtz P."/>
            <person name="Woyke T."/>
            <person name="Wu D."/>
            <person name="Tindall B."/>
            <person name="Faehnrich R."/>
            <person name="Brambilla E."/>
            <person name="Klenk H.-P."/>
            <person name="Eisen J.A."/>
        </authorList>
    </citation>
    <scope>NUCLEOTIDE SEQUENCE [LARGE SCALE GENOMIC DNA]</scope>
    <source>
        <strain evidence="4">DSM 14238 / LMG 21431 / ACAM 643 / 9-3</strain>
    </source>
</reference>
<keyword evidence="4" id="KW-1185">Reference proteome</keyword>
<sequence>MGQKKDIGQLFENRLANKKNNPSKNLWKKINTSLDEEKRRKKRILFYWLVGSGISTLFIFFLLFSSESLLQSNIEKPENNPSSTEQPFSSSEKENNENTNEIVTKNSINVTKLNSQKLSQTTPIQENSILSEKEISSKSKINNKITTSKNKAIEETYNVSEKYYYYNSKDGKQLITTNKNEIDSLVAEQYKTLDSVANKKADNPGQ</sequence>